<accession>A0AAV9HCM6</accession>
<reference evidence="2" key="2">
    <citation type="submission" date="2023-06" db="EMBL/GenBank/DDBJ databases">
        <authorList>
            <consortium name="Lawrence Berkeley National Laboratory"/>
            <person name="Mondo S.J."/>
            <person name="Hensen N."/>
            <person name="Bonometti L."/>
            <person name="Westerberg I."/>
            <person name="Brannstrom I.O."/>
            <person name="Guillou S."/>
            <person name="Cros-Aarteil S."/>
            <person name="Calhoun S."/>
            <person name="Haridas S."/>
            <person name="Kuo A."/>
            <person name="Pangilinan J."/>
            <person name="Riley R."/>
            <person name="Labutti K."/>
            <person name="Andreopoulos B."/>
            <person name="Lipzen A."/>
            <person name="Chen C."/>
            <person name="Yanf M."/>
            <person name="Daum C."/>
            <person name="Ng V."/>
            <person name="Clum A."/>
            <person name="Steindorff A."/>
            <person name="Ohm R."/>
            <person name="Martin F."/>
            <person name="Silar P."/>
            <person name="Natvig D."/>
            <person name="Lalanne C."/>
            <person name="Gautier V."/>
            <person name="Ament-Velasquez S.L."/>
            <person name="Kruys A."/>
            <person name="Hutchinson M.I."/>
            <person name="Powell A.J."/>
            <person name="Barry K."/>
            <person name="Miller A.N."/>
            <person name="Grigoriev I.V."/>
            <person name="Debuchy R."/>
            <person name="Gladieux P."/>
            <person name="Thoren M.H."/>
            <person name="Johannesson H."/>
        </authorList>
    </citation>
    <scope>NUCLEOTIDE SEQUENCE</scope>
    <source>
        <strain evidence="2">PSN324</strain>
    </source>
</reference>
<keyword evidence="3" id="KW-1185">Reference proteome</keyword>
<evidence type="ECO:0000256" key="1">
    <source>
        <dbReference type="SAM" id="MobiDB-lite"/>
    </source>
</evidence>
<feature type="non-terminal residue" evidence="2">
    <location>
        <position position="1"/>
    </location>
</feature>
<evidence type="ECO:0000313" key="3">
    <source>
        <dbReference type="Proteomes" id="UP001321749"/>
    </source>
</evidence>
<name>A0AAV9HCM6_9PEZI</name>
<dbReference type="AlphaFoldDB" id="A0AAV9HCM6"/>
<evidence type="ECO:0000313" key="2">
    <source>
        <dbReference type="EMBL" id="KAK4458403.1"/>
    </source>
</evidence>
<comment type="caution">
    <text evidence="2">The sequence shown here is derived from an EMBL/GenBank/DDBJ whole genome shotgun (WGS) entry which is preliminary data.</text>
</comment>
<dbReference type="Proteomes" id="UP001321749">
    <property type="component" value="Unassembled WGS sequence"/>
</dbReference>
<dbReference type="EMBL" id="MU865071">
    <property type="protein sequence ID" value="KAK4458403.1"/>
    <property type="molecule type" value="Genomic_DNA"/>
</dbReference>
<reference evidence="2" key="1">
    <citation type="journal article" date="2023" name="Mol. Phylogenet. Evol.">
        <title>Genome-scale phylogeny and comparative genomics of the fungal order Sordariales.</title>
        <authorList>
            <person name="Hensen N."/>
            <person name="Bonometti L."/>
            <person name="Westerberg I."/>
            <person name="Brannstrom I.O."/>
            <person name="Guillou S."/>
            <person name="Cros-Aarteil S."/>
            <person name="Calhoun S."/>
            <person name="Haridas S."/>
            <person name="Kuo A."/>
            <person name="Mondo S."/>
            <person name="Pangilinan J."/>
            <person name="Riley R."/>
            <person name="LaButti K."/>
            <person name="Andreopoulos B."/>
            <person name="Lipzen A."/>
            <person name="Chen C."/>
            <person name="Yan M."/>
            <person name="Daum C."/>
            <person name="Ng V."/>
            <person name="Clum A."/>
            <person name="Steindorff A."/>
            <person name="Ohm R.A."/>
            <person name="Martin F."/>
            <person name="Silar P."/>
            <person name="Natvig D.O."/>
            <person name="Lalanne C."/>
            <person name="Gautier V."/>
            <person name="Ament-Velasquez S.L."/>
            <person name="Kruys A."/>
            <person name="Hutchinson M.I."/>
            <person name="Powell A.J."/>
            <person name="Barry K."/>
            <person name="Miller A.N."/>
            <person name="Grigoriev I.V."/>
            <person name="Debuchy R."/>
            <person name="Gladieux P."/>
            <person name="Hiltunen Thoren M."/>
            <person name="Johannesson H."/>
        </authorList>
    </citation>
    <scope>NUCLEOTIDE SEQUENCE</scope>
    <source>
        <strain evidence="2">PSN324</strain>
    </source>
</reference>
<protein>
    <submittedName>
        <fullName evidence="2">Uncharacterized protein</fullName>
    </submittedName>
</protein>
<gene>
    <name evidence="2" type="ORF">QBC42DRAFT_276870</name>
</gene>
<sequence>ATSMSPTTTTTVLEITVTRSIRGGQSSAPTTESIDCPYSDNTTSMLCTVITIYHHIPIPTLVTFSPPILTLPKDWWPGAATGVVGGGRKGAVQAEAVEGYEEAEEVVEYEGNMESRSDVAEEAGQGDKVKNDKGLDDEDQNGRRHVGTDRI</sequence>
<organism evidence="2 3">
    <name type="scientific">Cladorrhinum samala</name>
    <dbReference type="NCBI Taxonomy" id="585594"/>
    <lineage>
        <taxon>Eukaryota</taxon>
        <taxon>Fungi</taxon>
        <taxon>Dikarya</taxon>
        <taxon>Ascomycota</taxon>
        <taxon>Pezizomycotina</taxon>
        <taxon>Sordariomycetes</taxon>
        <taxon>Sordariomycetidae</taxon>
        <taxon>Sordariales</taxon>
        <taxon>Podosporaceae</taxon>
        <taxon>Cladorrhinum</taxon>
    </lineage>
</organism>
<proteinExistence type="predicted"/>
<feature type="compositionally biased region" description="Basic and acidic residues" evidence="1">
    <location>
        <begin position="113"/>
        <end position="151"/>
    </location>
</feature>
<feature type="region of interest" description="Disordered" evidence="1">
    <location>
        <begin position="106"/>
        <end position="151"/>
    </location>
</feature>